<dbReference type="Gene3D" id="3.90.1010.10">
    <property type="match status" value="1"/>
</dbReference>
<name>A0ABX1NXX6_9RHOO</name>
<dbReference type="Proteomes" id="UP000633943">
    <property type="component" value="Unassembled WGS sequence"/>
</dbReference>
<evidence type="ECO:0000313" key="3">
    <source>
        <dbReference type="Proteomes" id="UP000633943"/>
    </source>
</evidence>
<protein>
    <submittedName>
        <fullName evidence="2">SUF system NifU family Fe-S cluster assembly protein</fullName>
    </submittedName>
</protein>
<dbReference type="RefSeq" id="WP_169203362.1">
    <property type="nucleotide sequence ID" value="NZ_CP059467.1"/>
</dbReference>
<dbReference type="NCBIfam" id="TIGR01994">
    <property type="entry name" value="SUF_scaf_2"/>
    <property type="match status" value="1"/>
</dbReference>
<reference evidence="2 3" key="1">
    <citation type="submission" date="2019-12" db="EMBL/GenBank/DDBJ databases">
        <title>Comparative genomics gives insights into the taxonomy of the Azoarcus-Aromatoleum group and reveals separate origins of nif in the plant-associated Azoarcus and non-plant-associated Aromatoleum sub-groups.</title>
        <authorList>
            <person name="Lafos M."/>
            <person name="Maluk M."/>
            <person name="Batista M."/>
            <person name="Junghare M."/>
            <person name="Carmona M."/>
            <person name="Faoro H."/>
            <person name="Cruz L.M."/>
            <person name="Battistoni F."/>
            <person name="De Souza E."/>
            <person name="Pedrosa F."/>
            <person name="Chen W.-M."/>
            <person name="Poole P.S."/>
            <person name="Dixon R.A."/>
            <person name="James E.K."/>
        </authorList>
    </citation>
    <scope>NUCLEOTIDE SEQUENCE [LARGE SCALE GENOMIC DNA]</scope>
    <source>
        <strain evidence="2 3">PbN1</strain>
    </source>
</reference>
<evidence type="ECO:0000259" key="1">
    <source>
        <dbReference type="Pfam" id="PF01592"/>
    </source>
</evidence>
<comment type="caution">
    <text evidence="2">The sequence shown here is derived from an EMBL/GenBank/DDBJ whole genome shotgun (WGS) entry which is preliminary data.</text>
</comment>
<proteinExistence type="predicted"/>
<dbReference type="PANTHER" id="PTHR10093">
    <property type="entry name" value="IRON-SULFUR CLUSTER ASSEMBLY ENZYME NIFU HOMOLOG"/>
    <property type="match status" value="1"/>
</dbReference>
<dbReference type="SUPFAM" id="SSF82649">
    <property type="entry name" value="SufE/NifU"/>
    <property type="match status" value="1"/>
</dbReference>
<feature type="domain" description="NIF system FeS cluster assembly NifU N-terminal" evidence="1">
    <location>
        <begin position="8"/>
        <end position="127"/>
    </location>
</feature>
<dbReference type="CDD" id="cd06664">
    <property type="entry name" value="IscU_like"/>
    <property type="match status" value="1"/>
</dbReference>
<gene>
    <name evidence="2" type="ORF">GPA24_14880</name>
</gene>
<dbReference type="InterPro" id="IPR002871">
    <property type="entry name" value="NIF_FeS_clus_asmbl_NifU_N"/>
</dbReference>
<dbReference type="EMBL" id="WTVP01000047">
    <property type="protein sequence ID" value="NMG16797.1"/>
    <property type="molecule type" value="Genomic_DNA"/>
</dbReference>
<evidence type="ECO:0000313" key="2">
    <source>
        <dbReference type="EMBL" id="NMG16797.1"/>
    </source>
</evidence>
<organism evidence="2 3">
    <name type="scientific">Aromatoleum bremense</name>
    <dbReference type="NCBI Taxonomy" id="76115"/>
    <lineage>
        <taxon>Bacteria</taxon>
        <taxon>Pseudomonadati</taxon>
        <taxon>Pseudomonadota</taxon>
        <taxon>Betaproteobacteria</taxon>
        <taxon>Rhodocyclales</taxon>
        <taxon>Rhodocyclaceae</taxon>
        <taxon>Aromatoleum</taxon>
    </lineage>
</organism>
<accession>A0ABX1NXX6</accession>
<keyword evidence="3" id="KW-1185">Reference proteome</keyword>
<sequence>MGELRDLYQEVILDHGRRPRNFGPLPDADRHAEGFNPLCGDRITLHLKTRDGVIEDVHFEGAGCAISIASASLMSETLKGKTPAQAAAMFDTFHALVTGHAAEQGGPALGKLEVLGGVAEFPMRVKCATLAWHTLQAALRGDTQPVSTEA</sequence>
<dbReference type="Pfam" id="PF01592">
    <property type="entry name" value="NifU_N"/>
    <property type="match status" value="1"/>
</dbReference>